<protein>
    <recommendedName>
        <fullName evidence="3">proteasome endopeptidase complex</fullName>
        <ecNumber evidence="3">3.4.25.1</ecNumber>
    </recommendedName>
</protein>
<dbReference type="STRING" id="61819.ENSACIP00000004419"/>
<dbReference type="InterPro" id="IPR023333">
    <property type="entry name" value="Proteasome_suB-type"/>
</dbReference>
<evidence type="ECO:0000256" key="4">
    <source>
        <dbReference type="ARBA" id="ARBA00022490"/>
    </source>
</evidence>
<dbReference type="GO" id="GO:0005634">
    <property type="term" value="C:nucleus"/>
    <property type="evidence" value="ECO:0007669"/>
    <property type="project" value="UniProtKB-SubCell"/>
</dbReference>
<reference evidence="10" key="1">
    <citation type="submission" date="2025-08" db="UniProtKB">
        <authorList>
            <consortium name="Ensembl"/>
        </authorList>
    </citation>
    <scope>IDENTIFICATION</scope>
</reference>
<evidence type="ECO:0000256" key="1">
    <source>
        <dbReference type="ARBA" id="ARBA00001198"/>
    </source>
</evidence>
<reference evidence="10" key="2">
    <citation type="submission" date="2025-09" db="UniProtKB">
        <authorList>
            <consortium name="Ensembl"/>
        </authorList>
    </citation>
    <scope>IDENTIFICATION</scope>
</reference>
<evidence type="ECO:0000313" key="11">
    <source>
        <dbReference type="Proteomes" id="UP000261340"/>
    </source>
</evidence>
<dbReference type="InterPro" id="IPR001353">
    <property type="entry name" value="Proteasome_sua/b"/>
</dbReference>
<sequence length="183" mass="19999">MVHSVTVRCPGSVAAKQAGVCADMLCLVLSKHGDVDYGQTLVSSLQRTMIQKSCDFVQMETPPLVIAAASVLKDLCYKNREELQAGFITAGWDKKTGPQVYVVALGGMLINQPVTIAGSGSTYIYGYIDAKYKPNMTKEECIQFATNGTVFHHLHLQLQLTELQCDSDTSLSLSPFYRCPAKK</sequence>
<accession>A0A3Q0QXU5</accession>
<dbReference type="InterPro" id="IPR000243">
    <property type="entry name" value="Pept_T1A_subB"/>
</dbReference>
<dbReference type="GO" id="GO:0004298">
    <property type="term" value="F:threonine-type endopeptidase activity"/>
    <property type="evidence" value="ECO:0007669"/>
    <property type="project" value="UniProtKB-KW"/>
</dbReference>
<dbReference type="Pfam" id="PF00227">
    <property type="entry name" value="Proteasome"/>
    <property type="match status" value="1"/>
</dbReference>
<keyword evidence="11" id="KW-1185">Reference proteome</keyword>
<dbReference type="GO" id="GO:0005737">
    <property type="term" value="C:cytoplasm"/>
    <property type="evidence" value="ECO:0007669"/>
    <property type="project" value="TreeGrafter"/>
</dbReference>
<dbReference type="GO" id="GO:0051603">
    <property type="term" value="P:proteolysis involved in protein catabolic process"/>
    <property type="evidence" value="ECO:0007669"/>
    <property type="project" value="InterPro"/>
</dbReference>
<comment type="catalytic activity">
    <reaction evidence="1">
        <text>Cleavage of peptide bonds with very broad specificity.</text>
        <dbReference type="EC" id="3.4.25.1"/>
    </reaction>
</comment>
<keyword evidence="8" id="KW-0647">Proteasome</keyword>
<evidence type="ECO:0000256" key="2">
    <source>
        <dbReference type="ARBA" id="ARBA00004123"/>
    </source>
</evidence>
<comment type="function">
    <text evidence="9">The proteasome is a multicatalytic proteinase complex which is characterized by its ability to cleave peptides with Arg, Phe, Tyr, Leu, and Glu adjacent to the leaving group at neutral or slightly basic pH. The proteasome has an ATP-dependent proteolytic activity. This subunit is involved in antigen processing to generate class I binding peptides.</text>
</comment>
<dbReference type="PANTHER" id="PTHR32194:SF0">
    <property type="entry name" value="ATP-DEPENDENT PROTEASE SUBUNIT HSLV"/>
    <property type="match status" value="1"/>
</dbReference>
<evidence type="ECO:0000256" key="3">
    <source>
        <dbReference type="ARBA" id="ARBA00012039"/>
    </source>
</evidence>
<evidence type="ECO:0000256" key="6">
    <source>
        <dbReference type="ARBA" id="ARBA00022698"/>
    </source>
</evidence>
<dbReference type="Ensembl" id="ENSACIT00000004563.1">
    <property type="protein sequence ID" value="ENSACIP00000004419.1"/>
    <property type="gene ID" value="ENSACIG00000003507.1"/>
</dbReference>
<keyword evidence="5" id="KW-0645">Protease</keyword>
<evidence type="ECO:0000256" key="8">
    <source>
        <dbReference type="ARBA" id="ARBA00022942"/>
    </source>
</evidence>
<dbReference type="PANTHER" id="PTHR32194">
    <property type="entry name" value="METALLOPROTEASE TLDD"/>
    <property type="match status" value="1"/>
</dbReference>
<dbReference type="EC" id="3.4.25.1" evidence="3"/>
<dbReference type="Proteomes" id="UP000261340">
    <property type="component" value="Unplaced"/>
</dbReference>
<evidence type="ECO:0000313" key="10">
    <source>
        <dbReference type="Ensembl" id="ENSACIP00000004419.1"/>
    </source>
</evidence>
<evidence type="ECO:0000256" key="5">
    <source>
        <dbReference type="ARBA" id="ARBA00022670"/>
    </source>
</evidence>
<keyword evidence="6" id="KW-0888">Threonine protease</keyword>
<dbReference type="GO" id="GO:0019774">
    <property type="term" value="C:proteasome core complex, beta-subunit complex"/>
    <property type="evidence" value="ECO:0007669"/>
    <property type="project" value="UniProtKB-ARBA"/>
</dbReference>
<proteinExistence type="predicted"/>
<evidence type="ECO:0000256" key="9">
    <source>
        <dbReference type="ARBA" id="ARBA00025456"/>
    </source>
</evidence>
<keyword evidence="4" id="KW-0963">Cytoplasm</keyword>
<keyword evidence="7" id="KW-0378">Hydrolase</keyword>
<dbReference type="AlphaFoldDB" id="A0A3Q0QXU5"/>
<evidence type="ECO:0000256" key="7">
    <source>
        <dbReference type="ARBA" id="ARBA00022801"/>
    </source>
</evidence>
<dbReference type="InterPro" id="IPR029055">
    <property type="entry name" value="Ntn_hydrolases_N"/>
</dbReference>
<dbReference type="SUPFAM" id="SSF56235">
    <property type="entry name" value="N-terminal nucleophile aminohydrolases (Ntn hydrolases)"/>
    <property type="match status" value="1"/>
</dbReference>
<comment type="subcellular location">
    <subcellularLocation>
        <location evidence="2">Nucleus</location>
    </subcellularLocation>
</comment>
<name>A0A3Q0QXU5_AMPCI</name>
<dbReference type="Gene3D" id="3.60.20.10">
    <property type="entry name" value="Glutamine Phosphoribosylpyrophosphate, subunit 1, domain 1"/>
    <property type="match status" value="1"/>
</dbReference>
<dbReference type="PRINTS" id="PR00141">
    <property type="entry name" value="PROTEASOME"/>
</dbReference>
<organism evidence="10 11">
    <name type="scientific">Amphilophus citrinellus</name>
    <name type="common">Midas cichlid</name>
    <name type="synonym">Cichlasoma citrinellum</name>
    <dbReference type="NCBI Taxonomy" id="61819"/>
    <lineage>
        <taxon>Eukaryota</taxon>
        <taxon>Metazoa</taxon>
        <taxon>Chordata</taxon>
        <taxon>Craniata</taxon>
        <taxon>Vertebrata</taxon>
        <taxon>Euteleostomi</taxon>
        <taxon>Actinopterygii</taxon>
        <taxon>Neopterygii</taxon>
        <taxon>Teleostei</taxon>
        <taxon>Neoteleostei</taxon>
        <taxon>Acanthomorphata</taxon>
        <taxon>Ovalentaria</taxon>
        <taxon>Cichlomorphae</taxon>
        <taxon>Cichliformes</taxon>
        <taxon>Cichlidae</taxon>
        <taxon>New World cichlids</taxon>
        <taxon>Cichlasomatinae</taxon>
        <taxon>Heroini</taxon>
        <taxon>Amphilophus</taxon>
    </lineage>
</organism>
<dbReference type="GeneTree" id="ENSGT00940000165375"/>